<sequence>MTTLVPQSDLISYGPDANCVLDTSSPYYCPASASVYAYRPSLPANIIFLIIFFLFLAVEAVRGFRWRTWWFSGAMIFGFICEILGYGGRIMLWINPFSFNGFMLQITTITLGPAFFSAAIYFTLAKIIVYIGREYSRIPPKAYYYIFIPCDLISLSLQGTGGGLSSSSSGGSNVAVDVSIAGLSFQVVTLCVFIALATDYAIRAAKGRKRAGSETAIPLSRSFKLFIFFLAAAILFILIRCGYRIAELKGGYTGPGSDIIREEAPFIALESVMIILAATCLAIAHPGPVFRETSGGVEQTAVETKA</sequence>
<evidence type="ECO:0000313" key="6">
    <source>
        <dbReference type="EMBL" id="KPI35191.1"/>
    </source>
</evidence>
<evidence type="ECO:0000256" key="1">
    <source>
        <dbReference type="ARBA" id="ARBA00004141"/>
    </source>
</evidence>
<keyword evidence="7" id="KW-1185">Reference proteome</keyword>
<comment type="subcellular location">
    <subcellularLocation>
        <location evidence="1">Membrane</location>
        <topology evidence="1">Multi-pass membrane protein</topology>
    </subcellularLocation>
</comment>
<dbReference type="GeneID" id="28730773"/>
<evidence type="ECO:0000313" key="7">
    <source>
        <dbReference type="Proteomes" id="UP000038010"/>
    </source>
</evidence>
<keyword evidence="4 5" id="KW-0472">Membrane</keyword>
<name>A0A0N0NHX8_9EURO</name>
<dbReference type="VEuPathDB" id="FungiDB:AB675_10142"/>
<feature type="transmembrane region" description="Helical" evidence="5">
    <location>
        <begin position="106"/>
        <end position="130"/>
    </location>
</feature>
<protein>
    <submittedName>
        <fullName evidence="6">Sphingoid long-chain base transporter RSB1</fullName>
    </submittedName>
</protein>
<dbReference type="PANTHER" id="PTHR31465:SF9">
    <property type="entry name" value="SPHINGOID LONG-CHAIN BASE TRANSPORTER RSB1"/>
    <property type="match status" value="1"/>
</dbReference>
<comment type="caution">
    <text evidence="6">The sequence shown here is derived from an EMBL/GenBank/DDBJ whole genome shotgun (WGS) entry which is preliminary data.</text>
</comment>
<keyword evidence="3 5" id="KW-1133">Transmembrane helix</keyword>
<dbReference type="Pfam" id="PF04479">
    <property type="entry name" value="RTA1"/>
    <property type="match status" value="1"/>
</dbReference>
<keyword evidence="2 5" id="KW-0812">Transmembrane</keyword>
<evidence type="ECO:0000256" key="2">
    <source>
        <dbReference type="ARBA" id="ARBA00022692"/>
    </source>
</evidence>
<dbReference type="EMBL" id="LFJN01000043">
    <property type="protein sequence ID" value="KPI35191.1"/>
    <property type="molecule type" value="Genomic_DNA"/>
</dbReference>
<dbReference type="AlphaFoldDB" id="A0A0N0NHX8"/>
<dbReference type="PANTHER" id="PTHR31465">
    <property type="entry name" value="PROTEIN RTA1-RELATED"/>
    <property type="match status" value="1"/>
</dbReference>
<feature type="transmembrane region" description="Helical" evidence="5">
    <location>
        <begin position="68"/>
        <end position="86"/>
    </location>
</feature>
<reference evidence="6 7" key="1">
    <citation type="submission" date="2015-06" db="EMBL/GenBank/DDBJ databases">
        <title>Draft genome of the ant-associated black yeast Phialophora attae CBS 131958.</title>
        <authorList>
            <person name="Moreno L.F."/>
            <person name="Stielow B.J."/>
            <person name="de Hoog S."/>
            <person name="Vicente V.A."/>
            <person name="Weiss V.A."/>
            <person name="de Vries M."/>
            <person name="Cruz L.M."/>
            <person name="Souza E.M."/>
        </authorList>
    </citation>
    <scope>NUCLEOTIDE SEQUENCE [LARGE SCALE GENOMIC DNA]</scope>
    <source>
        <strain evidence="6 7">CBS 131958</strain>
    </source>
</reference>
<feature type="transmembrane region" description="Helical" evidence="5">
    <location>
        <begin position="223"/>
        <end position="246"/>
    </location>
</feature>
<evidence type="ECO:0000256" key="5">
    <source>
        <dbReference type="SAM" id="Phobius"/>
    </source>
</evidence>
<dbReference type="InterPro" id="IPR007568">
    <property type="entry name" value="RTA1"/>
</dbReference>
<evidence type="ECO:0000256" key="4">
    <source>
        <dbReference type="ARBA" id="ARBA00023136"/>
    </source>
</evidence>
<dbReference type="RefSeq" id="XP_017995154.1">
    <property type="nucleotide sequence ID" value="XM_018138893.1"/>
</dbReference>
<accession>A0A0N0NHX8</accession>
<dbReference type="Proteomes" id="UP000038010">
    <property type="component" value="Unassembled WGS sequence"/>
</dbReference>
<proteinExistence type="predicted"/>
<evidence type="ECO:0000256" key="3">
    <source>
        <dbReference type="ARBA" id="ARBA00022989"/>
    </source>
</evidence>
<dbReference type="STRING" id="1664694.A0A0N0NHX8"/>
<feature type="transmembrane region" description="Helical" evidence="5">
    <location>
        <begin position="142"/>
        <end position="160"/>
    </location>
</feature>
<dbReference type="OrthoDB" id="4521223at2759"/>
<gene>
    <name evidence="6" type="ORF">AB675_10142</name>
</gene>
<organism evidence="6 7">
    <name type="scientific">Cyphellophora attinorum</name>
    <dbReference type="NCBI Taxonomy" id="1664694"/>
    <lineage>
        <taxon>Eukaryota</taxon>
        <taxon>Fungi</taxon>
        <taxon>Dikarya</taxon>
        <taxon>Ascomycota</taxon>
        <taxon>Pezizomycotina</taxon>
        <taxon>Eurotiomycetes</taxon>
        <taxon>Chaetothyriomycetidae</taxon>
        <taxon>Chaetothyriales</taxon>
        <taxon>Cyphellophoraceae</taxon>
        <taxon>Cyphellophora</taxon>
    </lineage>
</organism>
<dbReference type="GO" id="GO:0005886">
    <property type="term" value="C:plasma membrane"/>
    <property type="evidence" value="ECO:0007669"/>
    <property type="project" value="TreeGrafter"/>
</dbReference>
<dbReference type="GO" id="GO:0000324">
    <property type="term" value="C:fungal-type vacuole"/>
    <property type="evidence" value="ECO:0007669"/>
    <property type="project" value="TreeGrafter"/>
</dbReference>
<feature type="transmembrane region" description="Helical" evidence="5">
    <location>
        <begin position="180"/>
        <end position="202"/>
    </location>
</feature>
<feature type="transmembrane region" description="Helical" evidence="5">
    <location>
        <begin position="42"/>
        <end position="61"/>
    </location>
</feature>